<dbReference type="Pfam" id="PF00126">
    <property type="entry name" value="HTH_1"/>
    <property type="match status" value="1"/>
</dbReference>
<dbReference type="Gene3D" id="3.40.190.10">
    <property type="entry name" value="Periplasmic binding protein-like II"/>
    <property type="match status" value="2"/>
</dbReference>
<dbReference type="Gene3D" id="1.10.10.10">
    <property type="entry name" value="Winged helix-like DNA-binding domain superfamily/Winged helix DNA-binding domain"/>
    <property type="match status" value="1"/>
</dbReference>
<name>A0ABS4BHD9_9HYPH</name>
<dbReference type="SUPFAM" id="SSF53850">
    <property type="entry name" value="Periplasmic binding protein-like II"/>
    <property type="match status" value="1"/>
</dbReference>
<dbReference type="PANTHER" id="PTHR30346">
    <property type="entry name" value="TRANSCRIPTIONAL DUAL REGULATOR HCAR-RELATED"/>
    <property type="match status" value="1"/>
</dbReference>
<reference evidence="7 8" key="1">
    <citation type="submission" date="2021-04" db="EMBL/GenBank/DDBJ databases">
        <title>Whole genome sequence of Jiella sp. KSK16Y-1.</title>
        <authorList>
            <person name="Tuo L."/>
        </authorList>
    </citation>
    <scope>NUCLEOTIDE SEQUENCE [LARGE SCALE GENOMIC DNA]</scope>
    <source>
        <strain evidence="7 8">KSK16Y-1</strain>
    </source>
</reference>
<organism evidence="7 8">
    <name type="scientific">Jiella mangrovi</name>
    <dbReference type="NCBI Taxonomy" id="2821407"/>
    <lineage>
        <taxon>Bacteria</taxon>
        <taxon>Pseudomonadati</taxon>
        <taxon>Pseudomonadota</taxon>
        <taxon>Alphaproteobacteria</taxon>
        <taxon>Hyphomicrobiales</taxon>
        <taxon>Aurantimonadaceae</taxon>
        <taxon>Jiella</taxon>
    </lineage>
</organism>
<evidence type="ECO:0000313" key="7">
    <source>
        <dbReference type="EMBL" id="MBP0615606.1"/>
    </source>
</evidence>
<dbReference type="EMBL" id="JAGJCF010000004">
    <property type="protein sequence ID" value="MBP0615606.1"/>
    <property type="molecule type" value="Genomic_DNA"/>
</dbReference>
<protein>
    <submittedName>
        <fullName evidence="7">LysR family transcriptional regulator</fullName>
    </submittedName>
</protein>
<comment type="caution">
    <text evidence="7">The sequence shown here is derived from an EMBL/GenBank/DDBJ whole genome shotgun (WGS) entry which is preliminary data.</text>
</comment>
<accession>A0ABS4BHD9</accession>
<keyword evidence="3" id="KW-0238">DNA-binding</keyword>
<dbReference type="PANTHER" id="PTHR30346:SF26">
    <property type="entry name" value="HYDROGEN PEROXIDE-INDUCIBLE GENES ACTIVATOR"/>
    <property type="match status" value="1"/>
</dbReference>
<evidence type="ECO:0000256" key="1">
    <source>
        <dbReference type="ARBA" id="ARBA00009437"/>
    </source>
</evidence>
<evidence type="ECO:0000259" key="6">
    <source>
        <dbReference type="PROSITE" id="PS50931"/>
    </source>
</evidence>
<evidence type="ECO:0000256" key="4">
    <source>
        <dbReference type="ARBA" id="ARBA00023159"/>
    </source>
</evidence>
<dbReference type="InterPro" id="IPR036390">
    <property type="entry name" value="WH_DNA-bd_sf"/>
</dbReference>
<dbReference type="InterPro" id="IPR000847">
    <property type="entry name" value="LysR_HTH_N"/>
</dbReference>
<keyword evidence="5" id="KW-0804">Transcription</keyword>
<proteinExistence type="inferred from homology"/>
<evidence type="ECO:0000256" key="3">
    <source>
        <dbReference type="ARBA" id="ARBA00023125"/>
    </source>
</evidence>
<evidence type="ECO:0000256" key="5">
    <source>
        <dbReference type="ARBA" id="ARBA00023163"/>
    </source>
</evidence>
<feature type="domain" description="HTH lysR-type" evidence="6">
    <location>
        <begin position="2"/>
        <end position="59"/>
    </location>
</feature>
<dbReference type="SUPFAM" id="SSF46785">
    <property type="entry name" value="Winged helix' DNA-binding domain"/>
    <property type="match status" value="1"/>
</dbReference>
<keyword evidence="8" id="KW-1185">Reference proteome</keyword>
<comment type="similarity">
    <text evidence="1">Belongs to the LysR transcriptional regulatory family.</text>
</comment>
<dbReference type="PROSITE" id="PS50931">
    <property type="entry name" value="HTH_LYSR"/>
    <property type="match status" value="1"/>
</dbReference>
<dbReference type="InterPro" id="IPR036388">
    <property type="entry name" value="WH-like_DNA-bd_sf"/>
</dbReference>
<keyword evidence="2" id="KW-0805">Transcription regulation</keyword>
<dbReference type="PRINTS" id="PR00039">
    <property type="entry name" value="HTHLYSR"/>
</dbReference>
<dbReference type="Pfam" id="PF03466">
    <property type="entry name" value="LysR_substrate"/>
    <property type="match status" value="1"/>
</dbReference>
<dbReference type="CDD" id="cd08411">
    <property type="entry name" value="PBP2_OxyR"/>
    <property type="match status" value="1"/>
</dbReference>
<sequence>MFTLRQIRYFQALVETRHFGRAAKRLNISQPALSGQISQMETEMHAALFRREPSGVHLTADGELVAERVRRILSEVRELESLAERSASLLGRRFRVGMIATVAPYLLPRLLPELSRAFPDLECQVRESITETLLADLRIGDIDCAVVALPLENDADIETITLFDDPFWLAVPAAEAGLLPDPVPVEALLRQRMILLEEGHCLRTQALDICRMAADQDFASLGATSLTTVLRMVAGGLGTTLIPAMAVADEARAEGITVLPLERPVPSRRLVLAFRPTSVRRSDFEAFAKIICRSMDKTSWPGA</sequence>
<evidence type="ECO:0000256" key="2">
    <source>
        <dbReference type="ARBA" id="ARBA00023015"/>
    </source>
</evidence>
<dbReference type="Proteomes" id="UP000678276">
    <property type="component" value="Unassembled WGS sequence"/>
</dbReference>
<evidence type="ECO:0000313" key="8">
    <source>
        <dbReference type="Proteomes" id="UP000678276"/>
    </source>
</evidence>
<dbReference type="InterPro" id="IPR005119">
    <property type="entry name" value="LysR_subst-bd"/>
</dbReference>
<dbReference type="RefSeq" id="WP_209594013.1">
    <property type="nucleotide sequence ID" value="NZ_JAGJCF010000004.1"/>
</dbReference>
<gene>
    <name evidence="7" type="ORF">J6595_08445</name>
</gene>
<keyword evidence="4" id="KW-0010">Activator</keyword>